<evidence type="ECO:0000256" key="1">
    <source>
        <dbReference type="SAM" id="Phobius"/>
    </source>
</evidence>
<reference evidence="2" key="1">
    <citation type="submission" date="2015-12" db="EMBL/GenBank/DDBJ databases">
        <title>Gene expression during late stages of embryo sac development: a critical building block for successful pollen-pistil interactions.</title>
        <authorList>
            <person name="Liu Y."/>
            <person name="Joly V."/>
            <person name="Sabar M."/>
            <person name="Matton D.P."/>
        </authorList>
    </citation>
    <scope>NUCLEOTIDE SEQUENCE</scope>
</reference>
<sequence>MTGFCCSIVDDLSGAHGVAGSRDTRICCRQVYILRFFFMTSILAIASLSSQFNKRKTLHSRKPITS</sequence>
<evidence type="ECO:0000313" key="2">
    <source>
        <dbReference type="EMBL" id="JAP12634.1"/>
    </source>
</evidence>
<keyword evidence="1" id="KW-1133">Transmembrane helix</keyword>
<feature type="transmembrane region" description="Helical" evidence="1">
    <location>
        <begin position="32"/>
        <end position="52"/>
    </location>
</feature>
<dbReference type="EMBL" id="GEDG01029295">
    <property type="protein sequence ID" value="JAP12634.1"/>
    <property type="molecule type" value="Transcribed_RNA"/>
</dbReference>
<name>A0A0V0GXM9_SOLCH</name>
<proteinExistence type="predicted"/>
<protein>
    <submittedName>
        <fullName evidence="2">Putative ovule protein</fullName>
    </submittedName>
</protein>
<keyword evidence="1" id="KW-0812">Transmembrane</keyword>
<keyword evidence="1" id="KW-0472">Membrane</keyword>
<organism evidence="2">
    <name type="scientific">Solanum chacoense</name>
    <name type="common">Chaco potato</name>
    <dbReference type="NCBI Taxonomy" id="4108"/>
    <lineage>
        <taxon>Eukaryota</taxon>
        <taxon>Viridiplantae</taxon>
        <taxon>Streptophyta</taxon>
        <taxon>Embryophyta</taxon>
        <taxon>Tracheophyta</taxon>
        <taxon>Spermatophyta</taxon>
        <taxon>Magnoliopsida</taxon>
        <taxon>eudicotyledons</taxon>
        <taxon>Gunneridae</taxon>
        <taxon>Pentapetalae</taxon>
        <taxon>asterids</taxon>
        <taxon>lamiids</taxon>
        <taxon>Solanales</taxon>
        <taxon>Solanaceae</taxon>
        <taxon>Solanoideae</taxon>
        <taxon>Solaneae</taxon>
        <taxon>Solanum</taxon>
    </lineage>
</organism>
<accession>A0A0V0GXM9</accession>
<dbReference type="AlphaFoldDB" id="A0A0V0GXM9"/>